<dbReference type="PANTHER" id="PTHR48097">
    <property type="entry name" value="L-THREONINE ALDOLASE-RELATED"/>
    <property type="match status" value="1"/>
</dbReference>
<keyword evidence="3" id="KW-0663">Pyridoxal phosphate</keyword>
<comment type="similarity">
    <text evidence="2">Belongs to the threonine aldolase family.</text>
</comment>
<protein>
    <recommendedName>
        <fullName evidence="6">Aromatic amino acid beta-eliminating lyase/threonine aldolase domain-containing protein</fullName>
    </recommendedName>
</protein>
<feature type="domain" description="Aromatic amino acid beta-eliminating lyase/threonine aldolase" evidence="6">
    <location>
        <begin position="85"/>
        <end position="376"/>
    </location>
</feature>
<dbReference type="FunCoup" id="A0A218YYL9">
    <property type="interactions" value="888"/>
</dbReference>
<evidence type="ECO:0000259" key="6">
    <source>
        <dbReference type="Pfam" id="PF01212"/>
    </source>
</evidence>
<dbReference type="GO" id="GO:0005829">
    <property type="term" value="C:cytosol"/>
    <property type="evidence" value="ECO:0007669"/>
    <property type="project" value="TreeGrafter"/>
</dbReference>
<comment type="caution">
    <text evidence="7">The sequence shown here is derived from an EMBL/GenBank/DDBJ whole genome shotgun (WGS) entry which is preliminary data.</text>
</comment>
<feature type="compositionally biased region" description="Polar residues" evidence="5">
    <location>
        <begin position="31"/>
        <end position="40"/>
    </location>
</feature>
<proteinExistence type="inferred from homology"/>
<dbReference type="OrthoDB" id="10261951at2759"/>
<evidence type="ECO:0000256" key="3">
    <source>
        <dbReference type="ARBA" id="ARBA00022898"/>
    </source>
</evidence>
<dbReference type="InterPro" id="IPR001597">
    <property type="entry name" value="ArAA_b-elim_lyase/Thr_aldolase"/>
</dbReference>
<dbReference type="NCBIfam" id="NF041359">
    <property type="entry name" value="GntG_guanitoxin"/>
    <property type="match status" value="1"/>
</dbReference>
<dbReference type="GO" id="GO:0006567">
    <property type="term" value="P:L-threonine catabolic process"/>
    <property type="evidence" value="ECO:0007669"/>
    <property type="project" value="TreeGrafter"/>
</dbReference>
<dbReference type="AlphaFoldDB" id="A0A218YYL9"/>
<dbReference type="Proteomes" id="UP000242519">
    <property type="component" value="Unassembled WGS sequence"/>
</dbReference>
<dbReference type="InterPro" id="IPR015424">
    <property type="entry name" value="PyrdxlP-dep_Trfase"/>
</dbReference>
<gene>
    <name evidence="7" type="ORF">B2J93_2584</name>
</gene>
<comment type="cofactor">
    <cofactor evidence="1">
        <name>pyridoxal 5'-phosphate</name>
        <dbReference type="ChEBI" id="CHEBI:597326"/>
    </cofactor>
</comment>
<keyword evidence="4" id="KW-0456">Lyase</keyword>
<name>A0A218YYL9_9HELO</name>
<evidence type="ECO:0000256" key="5">
    <source>
        <dbReference type="SAM" id="MobiDB-lite"/>
    </source>
</evidence>
<dbReference type="FunFam" id="3.40.640.10:FF:000030">
    <property type="entry name" value="Low-specificity L-threonine aldolase"/>
    <property type="match status" value="1"/>
</dbReference>
<dbReference type="Gene3D" id="3.90.1150.10">
    <property type="entry name" value="Aspartate Aminotransferase, domain 1"/>
    <property type="match status" value="1"/>
</dbReference>
<evidence type="ECO:0000313" key="7">
    <source>
        <dbReference type="EMBL" id="OWP00891.1"/>
    </source>
</evidence>
<keyword evidence="8" id="KW-1185">Reference proteome</keyword>
<dbReference type="InterPro" id="IPR015422">
    <property type="entry name" value="PyrdxlP-dep_Trfase_small"/>
</dbReference>
<reference evidence="7 8" key="1">
    <citation type="submission" date="2017-04" db="EMBL/GenBank/DDBJ databases">
        <title>Draft genome sequence of Marssonina coronaria NL1: causal agent of apple blotch.</title>
        <authorList>
            <person name="Cheng Q."/>
        </authorList>
    </citation>
    <scope>NUCLEOTIDE SEQUENCE [LARGE SCALE GENOMIC DNA]</scope>
    <source>
        <strain evidence="7 8">NL1</strain>
    </source>
</reference>
<evidence type="ECO:0000256" key="2">
    <source>
        <dbReference type="ARBA" id="ARBA00006966"/>
    </source>
</evidence>
<dbReference type="Gene3D" id="3.40.640.10">
    <property type="entry name" value="Type I PLP-dependent aspartate aminotransferase-like (Major domain)"/>
    <property type="match status" value="1"/>
</dbReference>
<dbReference type="GO" id="GO:0008732">
    <property type="term" value="F:L-allo-threonine aldolase activity"/>
    <property type="evidence" value="ECO:0007669"/>
    <property type="project" value="TreeGrafter"/>
</dbReference>
<dbReference type="EMBL" id="MZNU01000302">
    <property type="protein sequence ID" value="OWP00891.1"/>
    <property type="molecule type" value="Genomic_DNA"/>
</dbReference>
<evidence type="ECO:0000313" key="8">
    <source>
        <dbReference type="Proteomes" id="UP000242519"/>
    </source>
</evidence>
<dbReference type="InterPro" id="IPR015421">
    <property type="entry name" value="PyrdxlP-dep_Trfase_major"/>
</dbReference>
<organism evidence="7 8">
    <name type="scientific">Diplocarpon coronariae</name>
    <dbReference type="NCBI Taxonomy" id="2795749"/>
    <lineage>
        <taxon>Eukaryota</taxon>
        <taxon>Fungi</taxon>
        <taxon>Dikarya</taxon>
        <taxon>Ascomycota</taxon>
        <taxon>Pezizomycotina</taxon>
        <taxon>Leotiomycetes</taxon>
        <taxon>Helotiales</taxon>
        <taxon>Drepanopezizaceae</taxon>
        <taxon>Diplocarpon</taxon>
    </lineage>
</organism>
<dbReference type="SUPFAM" id="SSF53383">
    <property type="entry name" value="PLP-dependent transferases"/>
    <property type="match status" value="1"/>
</dbReference>
<dbReference type="GO" id="GO:0006545">
    <property type="term" value="P:glycine biosynthetic process"/>
    <property type="evidence" value="ECO:0007669"/>
    <property type="project" value="TreeGrafter"/>
</dbReference>
<feature type="region of interest" description="Disordered" evidence="5">
    <location>
        <begin position="18"/>
        <end position="44"/>
    </location>
</feature>
<accession>A0A218YYL9</accession>
<sequence>MRWRPVLTHGEVLKSFSSGSRPLVPPHYDKLQQSPKSAQNPPKVLHRSFYQRYRTPIDMPQQSELDSPSLPKQTAWSGPGPAAFDFRSDVVTTPTPSMLAAIQNTTLLDDVFAEDITTLSLESHLATLTQHEAALFVLSGTMGNQLALRSHLTQPPHSILCDYRAHILEWEAGGAASLSQALVKGVVPKNGVYLTLEDVQKNVVIGDEIHGCPTKVISLENTLGGTIMPLQEVKRISAFAREHDIKLHLDGARIWEAVVAGAGSLPDYTREFDSVSLCFSKGLGAPVGSILVGKQQFIKHARWVRKSIGGGLRQSGVVTAAARVAVDETFGKGPNGDGGLLKQSHTTAKHIAKLWTKMGGKLAKPTETNMVWFDLDDVGLSADEFVMMGQTHGLRFLGPRLVVHYQIGGEAVSRLEKVLGEVFDKKSTNGEVKKKVGEKSYGT</sequence>
<dbReference type="STRING" id="503106.A0A218YYL9"/>
<evidence type="ECO:0000256" key="4">
    <source>
        <dbReference type="ARBA" id="ARBA00023239"/>
    </source>
</evidence>
<dbReference type="CDD" id="cd06502">
    <property type="entry name" value="TA_like"/>
    <property type="match status" value="1"/>
</dbReference>
<dbReference type="InParanoid" id="A0A218YYL9"/>
<dbReference type="Pfam" id="PF01212">
    <property type="entry name" value="Beta_elim_lyase"/>
    <property type="match status" value="1"/>
</dbReference>
<evidence type="ECO:0000256" key="1">
    <source>
        <dbReference type="ARBA" id="ARBA00001933"/>
    </source>
</evidence>
<dbReference type="InterPro" id="IPR023603">
    <property type="entry name" value="Low_specificity_L-TA-like"/>
</dbReference>
<dbReference type="PANTHER" id="PTHR48097:SF9">
    <property type="entry name" value="L-THREONINE ALDOLASE"/>
    <property type="match status" value="1"/>
</dbReference>